<evidence type="ECO:0000259" key="3">
    <source>
        <dbReference type="Pfam" id="PF23395"/>
    </source>
</evidence>
<dbReference type="InterPro" id="IPR057559">
    <property type="entry name" value="SAM_6"/>
</dbReference>
<accession>A0ABR3DKY0</accession>
<reference evidence="4 5" key="1">
    <citation type="submission" date="2023-09" db="EMBL/GenBank/DDBJ databases">
        <title>Multi-omics analysis of a traditional fermented food reveals byproduct-associated fungal strains for waste-to-food upcycling.</title>
        <authorList>
            <consortium name="Lawrence Berkeley National Laboratory"/>
            <person name="Rekdal V.M."/>
            <person name="Villalobos-Escobedo J.M."/>
            <person name="Rodriguez-Valeron N."/>
            <person name="Garcia M.O."/>
            <person name="Vasquez D.P."/>
            <person name="Damayanti I."/>
            <person name="Sorensen P.M."/>
            <person name="Baidoo E.E."/>
            <person name="De Carvalho A.C."/>
            <person name="Riley R."/>
            <person name="Lipzen A."/>
            <person name="He G."/>
            <person name="Yan M."/>
            <person name="Haridas S."/>
            <person name="Daum C."/>
            <person name="Yoshinaga Y."/>
            <person name="Ng V."/>
            <person name="Grigoriev I.V."/>
            <person name="Munk R."/>
            <person name="Nuraida L."/>
            <person name="Wijaya C.H."/>
            <person name="Morales P.-C."/>
            <person name="Keasling J.D."/>
        </authorList>
    </citation>
    <scope>NUCLEOTIDE SEQUENCE [LARGE SCALE GENOMIC DNA]</scope>
    <source>
        <strain evidence="4 5">FGSC 2613</strain>
    </source>
</reference>
<feature type="region of interest" description="Disordered" evidence="1">
    <location>
        <begin position="688"/>
        <end position="710"/>
    </location>
</feature>
<feature type="region of interest" description="Disordered" evidence="1">
    <location>
        <begin position="1021"/>
        <end position="1044"/>
    </location>
</feature>
<dbReference type="Pfam" id="PF23394">
    <property type="entry name" value="DUF7102"/>
    <property type="match status" value="1"/>
</dbReference>
<evidence type="ECO:0000256" key="1">
    <source>
        <dbReference type="SAM" id="MobiDB-lite"/>
    </source>
</evidence>
<organism evidence="4 5">
    <name type="scientific">Neurospora intermedia</name>
    <dbReference type="NCBI Taxonomy" id="5142"/>
    <lineage>
        <taxon>Eukaryota</taxon>
        <taxon>Fungi</taxon>
        <taxon>Dikarya</taxon>
        <taxon>Ascomycota</taxon>
        <taxon>Pezizomycotina</taxon>
        <taxon>Sordariomycetes</taxon>
        <taxon>Sordariomycetidae</taxon>
        <taxon>Sordariales</taxon>
        <taxon>Sordariaceae</taxon>
        <taxon>Neurospora</taxon>
    </lineage>
</organism>
<feature type="domain" description="DUF7102" evidence="2">
    <location>
        <begin position="731"/>
        <end position="899"/>
    </location>
</feature>
<name>A0ABR3DKY0_NEUIN</name>
<dbReference type="InterPro" id="IPR055528">
    <property type="entry name" value="DUF7102"/>
</dbReference>
<protein>
    <submittedName>
        <fullName evidence="4">Uncharacterized protein</fullName>
    </submittedName>
</protein>
<keyword evidence="5" id="KW-1185">Reference proteome</keyword>
<gene>
    <name evidence="4" type="ORF">QR685DRAFT_236337</name>
</gene>
<evidence type="ECO:0000313" key="4">
    <source>
        <dbReference type="EMBL" id="KAL0472461.1"/>
    </source>
</evidence>
<evidence type="ECO:0000313" key="5">
    <source>
        <dbReference type="Proteomes" id="UP001451303"/>
    </source>
</evidence>
<feature type="domain" description="SAM-like" evidence="3">
    <location>
        <begin position="910"/>
        <end position="985"/>
    </location>
</feature>
<dbReference type="EMBL" id="JAVLET010000003">
    <property type="protein sequence ID" value="KAL0472461.1"/>
    <property type="molecule type" value="Genomic_DNA"/>
</dbReference>
<evidence type="ECO:0000259" key="2">
    <source>
        <dbReference type="Pfam" id="PF23394"/>
    </source>
</evidence>
<comment type="caution">
    <text evidence="4">The sequence shown here is derived from an EMBL/GenBank/DDBJ whole genome shotgun (WGS) entry which is preliminary data.</text>
</comment>
<dbReference type="Pfam" id="PF23395">
    <property type="entry name" value="SAM_6"/>
    <property type="match status" value="1"/>
</dbReference>
<sequence length="1044" mass="116252">MDLEASTDLISLESSLPSNACTATSDCDQSSISDDPNADEYARCHGLTVDSLELDPWKGVLERDACIAATLIQTEFGELIESEKPLEELAFRPILGKAEQWSVSAESLALLQQVCKPCTDREIAEHMAELCFTETAELRLKIEQPVLRSDHQADCRRLERRIKAFHKVPLPDHHLPLHPVDIEQGEGLEFPESARKGDETLMESLTQETIEVTKDTLMFLVQSLKADWGDDEYRDLMESVSTYSGLNRVEHVTPPLSPRTRPEPEYYIPDDKTCAIPILSDPHSSLSAELEAVEGKILSKDNNFWSGIASQKSKSPDRYDDIDVSGMIRAGEFSVSRSSSSSPEPIARDFKIEVPLLPNDGLVVTADKAPLRVLLPEDLKEAKDLMASDTVSSKGGELDGRLNDFFEETATRMMRSVEQEQLQPLDATARVTAPVMDFSIPVREWDEHFWTAQVMFEWIRKTTDVDWKGIKWRKDNIKEQQMIWVPLAHMAEKQLITEAVEVVPSVLAFFPEEPWEGEIQTSANFVNTQPKLLFMRRDEDDQDELLEERSREPSVPPSKELVLSSTSIKTVHPCSRSAHACQAQQSMDVQTRQGLSSPPLAMLQSRDLTSLLRGKKRQLGPIQRQSSPVTGPLIRVLDITNHDVPNSTHVLKGFENEYMDFGSLVENFVEMNMPKKAKLSHSRFFNRPALPQPESAAVSNTKPTEPKAQPAPAIVLAVSPDIVPPKTPPRIIVSAAVSNIVMSHLEKLVPGINLIVRDHERLRAENAPPGSKQPNCDEADFVLSPATGIMVTTMVKLRQKPLPTAPGQQQQLQQQPTFRNVVENVAIRHERLIVLISEGNKHSETMNPLSQSDAKALAEFQCFVSALQVQTDVYVYYVGGGTETLAKWVAATICDYGTEAQEWQSILLPVETGWELFLRRAGMNVFAAQVVLGMLRVPDDEVAIGGKEGKLYGLPAFLMMSKDERAEKFAEIFGGRRLLDVVSAVVDEPWGDGNVIEVDNSGVSQDKEVVDIFSDNIEFSGGLGPDDPMERFSDGLGHNSSPWE</sequence>
<dbReference type="Proteomes" id="UP001451303">
    <property type="component" value="Unassembled WGS sequence"/>
</dbReference>
<proteinExistence type="predicted"/>